<proteinExistence type="predicted"/>
<dbReference type="EnsemblPlants" id="OPUNC08G13650.1">
    <property type="protein sequence ID" value="OPUNC08G13650.1"/>
    <property type="gene ID" value="OPUNC08G13650"/>
</dbReference>
<dbReference type="AlphaFoldDB" id="A0A0E0LV42"/>
<reference evidence="1" key="2">
    <citation type="submission" date="2018-05" db="EMBL/GenBank/DDBJ databases">
        <title>OpunRS2 (Oryza punctata Reference Sequence Version 2).</title>
        <authorList>
            <person name="Zhang J."/>
            <person name="Kudrna D."/>
            <person name="Lee S."/>
            <person name="Talag J."/>
            <person name="Welchert J."/>
            <person name="Wing R.A."/>
        </authorList>
    </citation>
    <scope>NUCLEOTIDE SEQUENCE [LARGE SCALE GENOMIC DNA]</scope>
</reference>
<dbReference type="Gramene" id="OPUNC08G13650.1">
    <property type="protein sequence ID" value="OPUNC08G13650.1"/>
    <property type="gene ID" value="OPUNC08G13650"/>
</dbReference>
<reference evidence="1" key="1">
    <citation type="submission" date="2015-04" db="UniProtKB">
        <authorList>
            <consortium name="EnsemblPlants"/>
        </authorList>
    </citation>
    <scope>IDENTIFICATION</scope>
</reference>
<dbReference type="HOGENOM" id="CLU_3208465_0_0_1"/>
<organism evidence="1">
    <name type="scientific">Oryza punctata</name>
    <name type="common">Red rice</name>
    <dbReference type="NCBI Taxonomy" id="4537"/>
    <lineage>
        <taxon>Eukaryota</taxon>
        <taxon>Viridiplantae</taxon>
        <taxon>Streptophyta</taxon>
        <taxon>Embryophyta</taxon>
        <taxon>Tracheophyta</taxon>
        <taxon>Spermatophyta</taxon>
        <taxon>Magnoliopsida</taxon>
        <taxon>Liliopsida</taxon>
        <taxon>Poales</taxon>
        <taxon>Poaceae</taxon>
        <taxon>BOP clade</taxon>
        <taxon>Oryzoideae</taxon>
        <taxon>Oryzeae</taxon>
        <taxon>Oryzinae</taxon>
        <taxon>Oryza</taxon>
    </lineage>
</organism>
<keyword evidence="2" id="KW-1185">Reference proteome</keyword>
<evidence type="ECO:0000313" key="1">
    <source>
        <dbReference type="EnsemblPlants" id="OPUNC08G13650.1"/>
    </source>
</evidence>
<sequence>MPPADYHWILTAGGSSTPFTRLPFITEGHPRKGLISFTCRGGRWR</sequence>
<accession>A0A0E0LV42</accession>
<dbReference type="Proteomes" id="UP000026962">
    <property type="component" value="Chromosome 8"/>
</dbReference>
<evidence type="ECO:0000313" key="2">
    <source>
        <dbReference type="Proteomes" id="UP000026962"/>
    </source>
</evidence>
<name>A0A0E0LV42_ORYPU</name>
<protein>
    <submittedName>
        <fullName evidence="1">Uncharacterized protein</fullName>
    </submittedName>
</protein>